<name>A0A066ZZ62_HYDMR</name>
<dbReference type="GO" id="GO:0071973">
    <property type="term" value="P:bacterial-type flagellum-dependent cell motility"/>
    <property type="evidence" value="ECO:0007669"/>
    <property type="project" value="InterPro"/>
</dbReference>
<evidence type="ECO:0000313" key="7">
    <source>
        <dbReference type="EMBL" id="KDN95405.1"/>
    </source>
</evidence>
<feature type="region of interest" description="Disordered" evidence="6">
    <location>
        <begin position="18"/>
        <end position="37"/>
    </location>
</feature>
<comment type="similarity">
    <text evidence="2 5">Belongs to the FliE family.</text>
</comment>
<gene>
    <name evidence="5" type="primary">fliE</name>
    <name evidence="7" type="ORF">EI16_03655</name>
</gene>
<dbReference type="EMBL" id="JMIU01000001">
    <property type="protein sequence ID" value="KDN95405.1"/>
    <property type="molecule type" value="Genomic_DNA"/>
</dbReference>
<sequence length="110" mass="12059">MSQTIDTQSLMMQMRALASEAASKSAQPAEQATGMKSAENFADLLSQSVNAVAEQQNKASELKDAFERGDKVDLTEVMIQAQKASLSFQAMTQVRNKLVEAYKDIKNMPI</sequence>
<dbReference type="STRING" id="28885.EI16_03655"/>
<dbReference type="PANTHER" id="PTHR34653">
    <property type="match status" value="1"/>
</dbReference>
<reference evidence="7 8" key="1">
    <citation type="submission" date="2014-04" db="EMBL/GenBank/DDBJ databases">
        <title>Draft genome sequence of Hydrogenovibrio marinus MH-110, a model organism for aerobic H2 metabolism.</title>
        <authorList>
            <person name="Cha H.J."/>
            <person name="Jo B.H."/>
            <person name="Hwang B.H."/>
        </authorList>
    </citation>
    <scope>NUCLEOTIDE SEQUENCE [LARGE SCALE GENOMIC DNA]</scope>
    <source>
        <strain evidence="7 8">MH-110</strain>
    </source>
</reference>
<dbReference type="RefSeq" id="WP_029909489.1">
    <property type="nucleotide sequence ID" value="NZ_AP020335.1"/>
</dbReference>
<accession>A0A066ZZ62</accession>
<dbReference type="GO" id="GO:0009425">
    <property type="term" value="C:bacterial-type flagellum basal body"/>
    <property type="evidence" value="ECO:0007669"/>
    <property type="project" value="UniProtKB-SubCell"/>
</dbReference>
<dbReference type="PRINTS" id="PR01006">
    <property type="entry name" value="FLGHOOKFLIE"/>
</dbReference>
<comment type="subcellular location">
    <subcellularLocation>
        <location evidence="1 5">Bacterial flagellum basal body</location>
    </subcellularLocation>
</comment>
<dbReference type="PANTHER" id="PTHR34653:SF1">
    <property type="entry name" value="FLAGELLAR HOOK-BASAL BODY COMPLEX PROTEIN FLIE"/>
    <property type="match status" value="1"/>
</dbReference>
<evidence type="ECO:0000313" key="8">
    <source>
        <dbReference type="Proteomes" id="UP000027341"/>
    </source>
</evidence>
<dbReference type="GO" id="GO:0005198">
    <property type="term" value="F:structural molecule activity"/>
    <property type="evidence" value="ECO:0007669"/>
    <property type="project" value="UniProtKB-UniRule"/>
</dbReference>
<keyword evidence="7" id="KW-0966">Cell projection</keyword>
<keyword evidence="7" id="KW-0282">Flagellum</keyword>
<organism evidence="7 8">
    <name type="scientific">Hydrogenovibrio marinus</name>
    <dbReference type="NCBI Taxonomy" id="28885"/>
    <lineage>
        <taxon>Bacteria</taxon>
        <taxon>Pseudomonadati</taxon>
        <taxon>Pseudomonadota</taxon>
        <taxon>Gammaproteobacteria</taxon>
        <taxon>Thiotrichales</taxon>
        <taxon>Piscirickettsiaceae</taxon>
        <taxon>Hydrogenovibrio</taxon>
    </lineage>
</organism>
<dbReference type="InterPro" id="IPR001624">
    <property type="entry name" value="FliE"/>
</dbReference>
<dbReference type="HAMAP" id="MF_00724">
    <property type="entry name" value="FliE"/>
    <property type="match status" value="1"/>
</dbReference>
<keyword evidence="8" id="KW-1185">Reference proteome</keyword>
<keyword evidence="4 5" id="KW-0975">Bacterial flagellum</keyword>
<evidence type="ECO:0000256" key="5">
    <source>
        <dbReference type="HAMAP-Rule" id="MF_00724"/>
    </source>
</evidence>
<evidence type="ECO:0000256" key="2">
    <source>
        <dbReference type="ARBA" id="ARBA00009272"/>
    </source>
</evidence>
<evidence type="ECO:0000256" key="6">
    <source>
        <dbReference type="SAM" id="MobiDB-lite"/>
    </source>
</evidence>
<dbReference type="Pfam" id="PF02049">
    <property type="entry name" value="FliE"/>
    <property type="match status" value="1"/>
</dbReference>
<proteinExistence type="inferred from homology"/>
<dbReference type="AlphaFoldDB" id="A0A066ZZ62"/>
<comment type="caution">
    <text evidence="7">The sequence shown here is derived from an EMBL/GenBank/DDBJ whole genome shotgun (WGS) entry which is preliminary data.</text>
</comment>
<evidence type="ECO:0000256" key="1">
    <source>
        <dbReference type="ARBA" id="ARBA00004117"/>
    </source>
</evidence>
<evidence type="ECO:0000256" key="3">
    <source>
        <dbReference type="ARBA" id="ARBA00018024"/>
    </source>
</evidence>
<dbReference type="Proteomes" id="UP000027341">
    <property type="component" value="Unassembled WGS sequence"/>
</dbReference>
<protein>
    <recommendedName>
        <fullName evidence="3 5">Flagellar hook-basal body complex protein FliE</fullName>
    </recommendedName>
</protein>
<dbReference type="GO" id="GO:0003774">
    <property type="term" value="F:cytoskeletal motor activity"/>
    <property type="evidence" value="ECO:0007669"/>
    <property type="project" value="InterPro"/>
</dbReference>
<evidence type="ECO:0000256" key="4">
    <source>
        <dbReference type="ARBA" id="ARBA00023143"/>
    </source>
</evidence>
<keyword evidence="7" id="KW-0969">Cilium</keyword>
<dbReference type="NCBIfam" id="TIGR00205">
    <property type="entry name" value="fliE"/>
    <property type="match status" value="1"/>
</dbReference>